<reference evidence="2 3" key="1">
    <citation type="submission" date="2024-04" db="EMBL/GenBank/DDBJ databases">
        <title>Aurantiacibacter sp. DGU6 16S ribosomal RNA gene Genome sequencing and assembly.</title>
        <authorList>
            <person name="Park S."/>
        </authorList>
    </citation>
    <scope>NUCLEOTIDE SEQUENCE [LARGE SCALE GENOMIC DNA]</scope>
    <source>
        <strain evidence="2 3">DGU6</strain>
    </source>
</reference>
<dbReference type="EC" id="2.3.1.-" evidence="2"/>
<dbReference type="RefSeq" id="WP_341672648.1">
    <property type="nucleotide sequence ID" value="NZ_JBBYHV010000001.1"/>
</dbReference>
<dbReference type="Pfam" id="PF13480">
    <property type="entry name" value="Acetyltransf_6"/>
    <property type="match status" value="1"/>
</dbReference>
<proteinExistence type="predicted"/>
<protein>
    <submittedName>
        <fullName evidence="2">GNAT family N-acetyltransferase</fullName>
        <ecNumber evidence="2">2.3.1.-</ecNumber>
    </submittedName>
</protein>
<keyword evidence="2" id="KW-0808">Transferase</keyword>
<dbReference type="GO" id="GO:0016746">
    <property type="term" value="F:acyltransferase activity"/>
    <property type="evidence" value="ECO:0007669"/>
    <property type="project" value="UniProtKB-KW"/>
</dbReference>
<name>A0ABU9ICI2_9SPHN</name>
<dbReference type="InterPro" id="IPR016181">
    <property type="entry name" value="Acyl_CoA_acyltransferase"/>
</dbReference>
<dbReference type="PROSITE" id="PS51186">
    <property type="entry name" value="GNAT"/>
    <property type="match status" value="1"/>
</dbReference>
<evidence type="ECO:0000259" key="1">
    <source>
        <dbReference type="PROSITE" id="PS51186"/>
    </source>
</evidence>
<evidence type="ECO:0000313" key="2">
    <source>
        <dbReference type="EMBL" id="MEL1250129.1"/>
    </source>
</evidence>
<keyword evidence="2" id="KW-0012">Acyltransferase</keyword>
<dbReference type="InterPro" id="IPR000182">
    <property type="entry name" value="GNAT_dom"/>
</dbReference>
<dbReference type="Gene3D" id="3.40.630.30">
    <property type="match status" value="1"/>
</dbReference>
<dbReference type="Proteomes" id="UP001497045">
    <property type="component" value="Unassembled WGS sequence"/>
</dbReference>
<feature type="domain" description="N-acetyltransferase" evidence="1">
    <location>
        <begin position="170"/>
        <end position="319"/>
    </location>
</feature>
<gene>
    <name evidence="2" type="ORF">AAEO60_05550</name>
</gene>
<keyword evidence="3" id="KW-1185">Reference proteome</keyword>
<dbReference type="SUPFAM" id="SSF55729">
    <property type="entry name" value="Acyl-CoA N-acyltransferases (Nat)"/>
    <property type="match status" value="1"/>
</dbReference>
<dbReference type="EMBL" id="JBBYHV010000001">
    <property type="protein sequence ID" value="MEL1250129.1"/>
    <property type="molecule type" value="Genomic_DNA"/>
</dbReference>
<dbReference type="InterPro" id="IPR038740">
    <property type="entry name" value="BioF2-like_GNAT_dom"/>
</dbReference>
<evidence type="ECO:0000313" key="3">
    <source>
        <dbReference type="Proteomes" id="UP001497045"/>
    </source>
</evidence>
<sequence length="328" mass="36947">MTAISYHDTVNDLQDHDWACAGPFARPEWFALLEQSGMQPLFATASEGGQAITLPLRQSGDGLEALTNWYAFTWGDLHTSGLTSPALLEDLALDLAGRADRVTLTKLRDEDGTLQRLMLAFRKAGWLVFAEPCDTNHVLPVAGRTYAEFLADRPGQVRTTLKRKAKKVETTLHTLFDAEDWDAYEEIYADSWKPEEGDPTMLRAFAEAESKAGRFRFALARHDGKPVAAQFWTVEGRTAYIHKLAHRQGAQNLSPGTTLTAALFEHVIDTDKVEWVDFGTGDDPYKRDWMEQVRTRWQLTCLRHGKPRNWPFIAKATLRKLVSGARRG</sequence>
<accession>A0ABU9ICI2</accession>
<comment type="caution">
    <text evidence="2">The sequence shown here is derived from an EMBL/GenBank/DDBJ whole genome shotgun (WGS) entry which is preliminary data.</text>
</comment>
<organism evidence="2 3">
    <name type="scientific">Aurantiacibacter gilvus</name>
    <dbReference type="NCBI Taxonomy" id="3139141"/>
    <lineage>
        <taxon>Bacteria</taxon>
        <taxon>Pseudomonadati</taxon>
        <taxon>Pseudomonadota</taxon>
        <taxon>Alphaproteobacteria</taxon>
        <taxon>Sphingomonadales</taxon>
        <taxon>Erythrobacteraceae</taxon>
        <taxon>Aurantiacibacter</taxon>
    </lineage>
</organism>